<feature type="signal peptide" evidence="6">
    <location>
        <begin position="1"/>
        <end position="16"/>
    </location>
</feature>
<accession>A0A060XJW2</accession>
<feature type="compositionally biased region" description="Polar residues" evidence="5">
    <location>
        <begin position="334"/>
        <end position="344"/>
    </location>
</feature>
<feature type="compositionally biased region" description="Low complexity" evidence="5">
    <location>
        <begin position="539"/>
        <end position="561"/>
    </location>
</feature>
<comment type="subcellular location">
    <subcellularLocation>
        <location evidence="1">Cytoplasm</location>
    </subcellularLocation>
</comment>
<gene>
    <name evidence="7" type="ORF">GSONMT00020459001</name>
</gene>
<organism evidence="7 8">
    <name type="scientific">Oncorhynchus mykiss</name>
    <name type="common">Rainbow trout</name>
    <name type="synonym">Salmo gairdneri</name>
    <dbReference type="NCBI Taxonomy" id="8022"/>
    <lineage>
        <taxon>Eukaryota</taxon>
        <taxon>Metazoa</taxon>
        <taxon>Chordata</taxon>
        <taxon>Craniata</taxon>
        <taxon>Vertebrata</taxon>
        <taxon>Euteleostomi</taxon>
        <taxon>Actinopterygii</taxon>
        <taxon>Neopterygii</taxon>
        <taxon>Teleostei</taxon>
        <taxon>Protacanthopterygii</taxon>
        <taxon>Salmoniformes</taxon>
        <taxon>Salmonidae</taxon>
        <taxon>Salmoninae</taxon>
        <taxon>Oncorhynchus</taxon>
    </lineage>
</organism>
<feature type="region of interest" description="Disordered" evidence="5">
    <location>
        <begin position="524"/>
        <end position="578"/>
    </location>
</feature>
<evidence type="ECO:0000256" key="2">
    <source>
        <dbReference type="ARBA" id="ARBA00022490"/>
    </source>
</evidence>
<feature type="compositionally biased region" description="Basic and acidic residues" evidence="5">
    <location>
        <begin position="851"/>
        <end position="885"/>
    </location>
</feature>
<evidence type="ECO:0000256" key="4">
    <source>
        <dbReference type="SAM" id="Coils"/>
    </source>
</evidence>
<evidence type="ECO:0000313" key="7">
    <source>
        <dbReference type="EMBL" id="CDQ77599.1"/>
    </source>
</evidence>
<feature type="compositionally biased region" description="Polar residues" evidence="5">
    <location>
        <begin position="479"/>
        <end position="500"/>
    </location>
</feature>
<feature type="compositionally biased region" description="Basic and acidic residues" evidence="5">
    <location>
        <begin position="921"/>
        <end position="930"/>
    </location>
</feature>
<evidence type="ECO:0008006" key="9">
    <source>
        <dbReference type="Google" id="ProtNLM"/>
    </source>
</evidence>
<feature type="region of interest" description="Disordered" evidence="5">
    <location>
        <begin position="205"/>
        <end position="358"/>
    </location>
</feature>
<dbReference type="Pfam" id="PF06818">
    <property type="entry name" value="Fez1"/>
    <property type="match status" value="1"/>
</dbReference>
<dbReference type="GO" id="GO:0005737">
    <property type="term" value="C:cytoplasm"/>
    <property type="evidence" value="ECO:0007669"/>
    <property type="project" value="UniProtKB-SubCell"/>
</dbReference>
<keyword evidence="2" id="KW-0963">Cytoplasm</keyword>
<evidence type="ECO:0000256" key="3">
    <source>
        <dbReference type="ARBA" id="ARBA00023054"/>
    </source>
</evidence>
<evidence type="ECO:0000256" key="6">
    <source>
        <dbReference type="SAM" id="SignalP"/>
    </source>
</evidence>
<dbReference type="PANTHER" id="PTHR19354:SF6">
    <property type="entry name" value="ZIPPER PUTATIVE TUMOR SUPPRESSOR 3-RELATED"/>
    <property type="match status" value="1"/>
</dbReference>
<keyword evidence="6" id="KW-0732">Signal</keyword>
<proteinExistence type="predicted"/>
<evidence type="ECO:0000313" key="8">
    <source>
        <dbReference type="Proteomes" id="UP000193380"/>
    </source>
</evidence>
<feature type="region of interest" description="Disordered" evidence="5">
    <location>
        <begin position="809"/>
        <end position="930"/>
    </location>
</feature>
<dbReference type="GO" id="GO:0043197">
    <property type="term" value="C:dendritic spine"/>
    <property type="evidence" value="ECO:0007669"/>
    <property type="project" value="TreeGrafter"/>
</dbReference>
<dbReference type="GO" id="GO:0061001">
    <property type="term" value="P:regulation of dendritic spine morphogenesis"/>
    <property type="evidence" value="ECO:0007669"/>
    <property type="project" value="TreeGrafter"/>
</dbReference>
<keyword evidence="3 4" id="KW-0175">Coiled coil</keyword>
<evidence type="ECO:0000256" key="5">
    <source>
        <dbReference type="SAM" id="MobiDB-lite"/>
    </source>
</evidence>
<evidence type="ECO:0000256" key="1">
    <source>
        <dbReference type="ARBA" id="ARBA00004496"/>
    </source>
</evidence>
<sequence length="930" mass="101507">MILHLTLAVSLASCLTVILNKDQKTHDSMTLSMSPAAVCQCFTLVSLCTSIADPNWIQVRNSTDPGGKQIIYGVAFTLHAAQNITDTGPLGGVNGWGMWLLYALAALCYTAVLLSSSSFLLDFLGTGMSHPRLVVSLHISTGNLTFLPFLLSNSVTYSVYLTPNEPFLPLSPLSLSLCVLQCVLAGAASLPSIIVRVEHGVLSEGGRPQGMGSVASGEFSSTTTTSGQQQQQQEIAMRSVGTRTTQQNSLPRAPPPPPSSSSTSNSTHRGRSLEDRSYSIERSSQQPPPLTHAKGTTADERSFATVENSSTYYGSERPPPLCEGTERERAPIHNNGNRHVSNGNRGIPNGSRAAAAGNSERQVANAVFLNGGGRQVPRGAVSLDICGNNVLNNDKNSSQQLAQYKEAGASAAKLDNHNNPPNILPISGKMEQVQSNEGLVRPSAFKPVVPKSFHSMQNLVCPPQTGGVCRSAGGGDTDSPGSRGQGSLSDSGRNSLTSLPTYAGSGYGPPPVLGPLSASTSHINHLGATGAPENGYQNGLSASDSGRSSSGKSSLSYQRLSHLSDAPAPLRPSPSSDDVIQDLEDRLWEREQEVLHMRRNLDQSEAAIVQVFEEKQRVWERQMDELRQNYASRLQQVTRRAQRSQSALQAQISRLSQDKRRLQEEMAALLAQKEELERKCLDYRKEQADILPRLEETKWEVCQKAGEISLLKQQLRESQAEVTQRAGEMVALRGQLKEVNAQLRDREEAMLGLKDSYSTKSLELEHCEGELQRTLTEVSLLRDKLGMFEAEVVGLKRALGELSARDRAIEARGGGGSREASRTRGGLSSPHSPPEGSAFSYPALPPPPQRQEAHQQWEEAGDLRRQLERLQGELRLERQQRERQAHTFKKERHVWMDEKERDKNSPPTLHQLAPPWPVPTRLERIESTEI</sequence>
<protein>
    <recommendedName>
        <fullName evidence="9">Leucine zipper tumor suppressor 3</fullName>
    </recommendedName>
</protein>
<dbReference type="AlphaFoldDB" id="A0A060XJW2"/>
<reference evidence="7" key="2">
    <citation type="submission" date="2014-03" db="EMBL/GenBank/DDBJ databases">
        <authorList>
            <person name="Genoscope - CEA"/>
        </authorList>
    </citation>
    <scope>NUCLEOTIDE SEQUENCE</scope>
</reference>
<name>A0A060XJW2_ONCMY</name>
<dbReference type="SUPFAM" id="SSF57997">
    <property type="entry name" value="Tropomyosin"/>
    <property type="match status" value="1"/>
</dbReference>
<feature type="coiled-coil region" evidence="4">
    <location>
        <begin position="580"/>
        <end position="686"/>
    </location>
</feature>
<dbReference type="STRING" id="8022.A0A060XJW2"/>
<feature type="region of interest" description="Disordered" evidence="5">
    <location>
        <begin position="470"/>
        <end position="503"/>
    </location>
</feature>
<reference evidence="7" key="1">
    <citation type="journal article" date="2014" name="Nat. Commun.">
        <title>The rainbow trout genome provides novel insights into evolution after whole-genome duplication in vertebrates.</title>
        <authorList>
            <person name="Berthelot C."/>
            <person name="Brunet F."/>
            <person name="Chalopin D."/>
            <person name="Juanchich A."/>
            <person name="Bernard M."/>
            <person name="Noel B."/>
            <person name="Bento P."/>
            <person name="Da Silva C."/>
            <person name="Labadie K."/>
            <person name="Alberti A."/>
            <person name="Aury J.M."/>
            <person name="Louis A."/>
            <person name="Dehais P."/>
            <person name="Bardou P."/>
            <person name="Montfort J."/>
            <person name="Klopp C."/>
            <person name="Cabau C."/>
            <person name="Gaspin C."/>
            <person name="Thorgaard G.H."/>
            <person name="Boussaha M."/>
            <person name="Quillet E."/>
            <person name="Guyomard R."/>
            <person name="Galiana D."/>
            <person name="Bobe J."/>
            <person name="Volff J.N."/>
            <person name="Genet C."/>
            <person name="Wincker P."/>
            <person name="Jaillon O."/>
            <person name="Roest Crollius H."/>
            <person name="Guiguen Y."/>
        </authorList>
    </citation>
    <scope>NUCLEOTIDE SEQUENCE [LARGE SCALE GENOMIC DNA]</scope>
</reference>
<feature type="chain" id="PRO_5001596069" description="Leucine zipper tumor suppressor 3" evidence="6">
    <location>
        <begin position="17"/>
        <end position="930"/>
    </location>
</feature>
<feature type="compositionally biased region" description="Basic and acidic residues" evidence="5">
    <location>
        <begin position="893"/>
        <end position="904"/>
    </location>
</feature>
<dbReference type="EMBL" id="FR905245">
    <property type="protein sequence ID" value="CDQ77599.1"/>
    <property type="molecule type" value="Genomic_DNA"/>
</dbReference>
<dbReference type="InterPro" id="IPR045329">
    <property type="entry name" value="LZTS"/>
</dbReference>
<feature type="compositionally biased region" description="Low complexity" evidence="5">
    <location>
        <begin position="220"/>
        <end position="233"/>
    </location>
</feature>
<dbReference type="PaxDb" id="8022-A0A060XJW2"/>
<dbReference type="Proteomes" id="UP000193380">
    <property type="component" value="Unassembled WGS sequence"/>
</dbReference>
<dbReference type="PANTHER" id="PTHR19354">
    <property type="entry name" value="ZIPPER PUTATIVE TUMOR SUPPRESSOR 2 HOMOLOG-LIKE PROTEIN-RELATED"/>
    <property type="match status" value="1"/>
</dbReference>